<organism evidence="8 9">
    <name type="scientific">Izhakiella capsodis</name>
    <dbReference type="NCBI Taxonomy" id="1367852"/>
    <lineage>
        <taxon>Bacteria</taxon>
        <taxon>Pseudomonadati</taxon>
        <taxon>Pseudomonadota</taxon>
        <taxon>Gammaproteobacteria</taxon>
        <taxon>Enterobacterales</taxon>
        <taxon>Erwiniaceae</taxon>
        <taxon>Izhakiella</taxon>
    </lineage>
</organism>
<dbReference type="Pfam" id="PF13181">
    <property type="entry name" value="TPR_8"/>
    <property type="match status" value="2"/>
</dbReference>
<dbReference type="Pfam" id="PF13432">
    <property type="entry name" value="TPR_16"/>
    <property type="match status" value="1"/>
</dbReference>
<dbReference type="PANTHER" id="PTHR44943:SF5">
    <property type="entry name" value="BLL7697 PROTEIN"/>
    <property type="match status" value="1"/>
</dbReference>
<dbReference type="PIRSF" id="PIRSF004654">
    <property type="entry name" value="NlpI"/>
    <property type="match status" value="1"/>
</dbReference>
<evidence type="ECO:0000256" key="5">
    <source>
        <dbReference type="PIRNR" id="PIRNR004654"/>
    </source>
</evidence>
<keyword evidence="5" id="KW-0472">Membrane</keyword>
<evidence type="ECO:0000256" key="7">
    <source>
        <dbReference type="SAM" id="SignalP"/>
    </source>
</evidence>
<dbReference type="AlphaFoldDB" id="A0A1I4XJL6"/>
<proteinExistence type="predicted"/>
<feature type="repeat" description="TPR" evidence="6">
    <location>
        <begin position="234"/>
        <end position="267"/>
    </location>
</feature>
<keyword evidence="8" id="KW-0449">Lipoprotein</keyword>
<dbReference type="SMART" id="SM00028">
    <property type="entry name" value="TPR"/>
    <property type="match status" value="3"/>
</dbReference>
<keyword evidence="7" id="KW-0732">Signal</keyword>
<gene>
    <name evidence="8" type="ORF">SAMN05216516_104168</name>
</gene>
<dbReference type="PROSITE" id="PS50005">
    <property type="entry name" value="TPR"/>
    <property type="match status" value="3"/>
</dbReference>
<dbReference type="InterPro" id="IPR051685">
    <property type="entry name" value="Ycf3/AcsC/BcsC/TPR_MFPF"/>
</dbReference>
<feature type="repeat" description="TPR" evidence="6">
    <location>
        <begin position="96"/>
        <end position="129"/>
    </location>
</feature>
<evidence type="ECO:0000256" key="2">
    <source>
        <dbReference type="ARBA" id="ARBA00022475"/>
    </source>
</evidence>
<dbReference type="Proteomes" id="UP000242222">
    <property type="component" value="Unassembled WGS sequence"/>
</dbReference>
<dbReference type="SUPFAM" id="SSF48452">
    <property type="entry name" value="TPR-like"/>
    <property type="match status" value="1"/>
</dbReference>
<evidence type="ECO:0000313" key="8">
    <source>
        <dbReference type="EMBL" id="SFN25693.1"/>
    </source>
</evidence>
<evidence type="ECO:0000256" key="4">
    <source>
        <dbReference type="ARBA" id="ARBA00022803"/>
    </source>
</evidence>
<evidence type="ECO:0000256" key="3">
    <source>
        <dbReference type="ARBA" id="ARBA00022737"/>
    </source>
</evidence>
<dbReference type="GO" id="GO:0005886">
    <property type="term" value="C:plasma membrane"/>
    <property type="evidence" value="ECO:0007669"/>
    <property type="project" value="UniProtKB-SubCell"/>
</dbReference>
<dbReference type="EMBL" id="FOVC01000004">
    <property type="protein sequence ID" value="SFN25693.1"/>
    <property type="molecule type" value="Genomic_DNA"/>
</dbReference>
<keyword evidence="4 6" id="KW-0802">TPR repeat</keyword>
<feature type="signal peptide" evidence="7">
    <location>
        <begin position="1"/>
        <end position="22"/>
    </location>
</feature>
<dbReference type="PROSITE" id="PS51257">
    <property type="entry name" value="PROKAR_LIPOPROTEIN"/>
    <property type="match status" value="1"/>
</dbReference>
<feature type="chain" id="PRO_5017181223" description="Lipoprotein NlpI" evidence="7">
    <location>
        <begin position="23"/>
        <end position="294"/>
    </location>
</feature>
<dbReference type="InterPro" id="IPR011990">
    <property type="entry name" value="TPR-like_helical_dom_sf"/>
</dbReference>
<dbReference type="OrthoDB" id="509324at2"/>
<dbReference type="RefSeq" id="WP_092877069.1">
    <property type="nucleotide sequence ID" value="NZ_FOVC01000004.1"/>
</dbReference>
<accession>A0A1I4XJL6</accession>
<feature type="repeat" description="TPR" evidence="6">
    <location>
        <begin position="62"/>
        <end position="95"/>
    </location>
</feature>
<dbReference type="STRING" id="1367852.SAMN05216516_104168"/>
<reference evidence="9" key="1">
    <citation type="submission" date="2016-10" db="EMBL/GenBank/DDBJ databases">
        <authorList>
            <person name="Varghese N."/>
            <person name="Submissions S."/>
        </authorList>
    </citation>
    <scope>NUCLEOTIDE SEQUENCE [LARGE SCALE GENOMIC DNA]</scope>
    <source>
        <strain evidence="9">N6PO6</strain>
    </source>
</reference>
<keyword evidence="3" id="KW-0677">Repeat</keyword>
<protein>
    <recommendedName>
        <fullName evidence="1 5">Lipoprotein NlpI</fullName>
    </recommendedName>
</protein>
<dbReference type="InterPro" id="IPR023605">
    <property type="entry name" value="Lipoprotein_NlpI"/>
</dbReference>
<dbReference type="PANTHER" id="PTHR44943">
    <property type="entry name" value="CELLULOSE SYNTHASE OPERON PROTEIN C"/>
    <property type="match status" value="1"/>
</dbReference>
<evidence type="ECO:0000256" key="6">
    <source>
        <dbReference type="PROSITE-ProRule" id="PRU00339"/>
    </source>
</evidence>
<comment type="subcellular location">
    <subcellularLocation>
        <location evidence="5">Cell membrane</location>
    </subcellularLocation>
</comment>
<evidence type="ECO:0000313" key="9">
    <source>
        <dbReference type="Proteomes" id="UP000242222"/>
    </source>
</evidence>
<comment type="subunit">
    <text evidence="5">Homodimer.</text>
</comment>
<keyword evidence="9" id="KW-1185">Reference proteome</keyword>
<dbReference type="InterPro" id="IPR019734">
    <property type="entry name" value="TPR_rpt"/>
</dbReference>
<dbReference type="Gene3D" id="1.25.40.10">
    <property type="entry name" value="Tetratricopeptide repeat domain"/>
    <property type="match status" value="1"/>
</dbReference>
<comment type="function">
    <text evidence="5">May be involved in cell division.</text>
</comment>
<keyword evidence="2 5" id="KW-1003">Cell membrane</keyword>
<name>A0A1I4XJL6_9GAMM</name>
<evidence type="ECO:0000256" key="1">
    <source>
        <dbReference type="ARBA" id="ARBA00018294"/>
    </source>
</evidence>
<sequence>MKPFLRLCVVAAALTLVGCSNANWRKNAVLAVPLQPTLQQEVILARMEQILASHALSDDERAQLLYERGVLYDSLGLEALARNDFSQALSIRPDMPQVFNYLGIYLTQAGNFDAAYEAFDSVLELDPTYNYARLNRGIALYYGGRYKLSQDDLLAFYQDDPNDPYRSLWLYLTEREINAKQAKIALKQRYDKAVRDQWGWNIVEFYLGDISEETLMKRLKADATDNTSLAEHLSETYFYLGKYYLSLGDKDNAEALFKLSVANNVNNFVEHRYALLELALLGQTQDYLSESDQQ</sequence>
<dbReference type="NCBIfam" id="NF008391">
    <property type="entry name" value="PRK11189.1"/>
    <property type="match status" value="1"/>
</dbReference>